<evidence type="ECO:0000313" key="6">
    <source>
        <dbReference type="EMBL" id="SFN10238.1"/>
    </source>
</evidence>
<feature type="compositionally biased region" description="Polar residues" evidence="4">
    <location>
        <begin position="28"/>
        <end position="41"/>
    </location>
</feature>
<dbReference type="CDD" id="cd01392">
    <property type="entry name" value="HTH_LacI"/>
    <property type="match status" value="1"/>
</dbReference>
<dbReference type="Gene3D" id="1.10.260.40">
    <property type="entry name" value="lambda repressor-like DNA-binding domains"/>
    <property type="match status" value="1"/>
</dbReference>
<reference evidence="6 7" key="1">
    <citation type="submission" date="2016-10" db="EMBL/GenBank/DDBJ databases">
        <authorList>
            <person name="de Groot N.N."/>
        </authorList>
    </citation>
    <scope>NUCLEOTIDE SEQUENCE [LARGE SCALE GENOMIC DNA]</scope>
    <source>
        <strain evidence="6 7">CGMCC 1.7659</strain>
    </source>
</reference>
<keyword evidence="1" id="KW-0805">Transcription regulation</keyword>
<dbReference type="InterPro" id="IPR028082">
    <property type="entry name" value="Peripla_BP_I"/>
</dbReference>
<evidence type="ECO:0000256" key="1">
    <source>
        <dbReference type="ARBA" id="ARBA00023015"/>
    </source>
</evidence>
<dbReference type="CDD" id="cd06295">
    <property type="entry name" value="PBP1_CelR"/>
    <property type="match status" value="1"/>
</dbReference>
<evidence type="ECO:0000259" key="5">
    <source>
        <dbReference type="PROSITE" id="PS50932"/>
    </source>
</evidence>
<accession>A0A1I4W9B9</accession>
<dbReference type="InterPro" id="IPR010982">
    <property type="entry name" value="Lambda_DNA-bd_dom_sf"/>
</dbReference>
<dbReference type="Pfam" id="PF00356">
    <property type="entry name" value="LacI"/>
    <property type="match status" value="1"/>
</dbReference>
<dbReference type="Gene3D" id="3.40.50.2300">
    <property type="match status" value="2"/>
</dbReference>
<dbReference type="SUPFAM" id="SSF47413">
    <property type="entry name" value="lambda repressor-like DNA-binding domains"/>
    <property type="match status" value="1"/>
</dbReference>
<sequence>MCRLCDARAPNPQSPIPNPQSRIPNPESRISNPESRISNPESRIPNLESRISATNPCCNAERPKDADPVKRRLRIRCDSHRVSSKGKATSFDIAYEAGVSQSTVSRALSGSSLVSLDTRRKIQAIAKQLNYKVDKNASCLRRQHSVTLALLLFEDPTPDESLINPFFLSMLGSITRACARQGYDLLISFQQFSNDWHADYQDSHKADGLILLGYGDYLVARSTLQKLEDQNTHFVRWGAVVEGQPGISVGCDNVNGGRAITEHLLGLGRRRIAFVGSTSEQCPEFLDRYRGYCAAHEAAGLPIDPALQVDALDSTEQVGHEAVAALIRSGVDFDGVFAASDLLAIGATNALVESGLHVPEQVSVVGFDDIPMASYASIPLTTVQQDTKQAGEILVERLLQQIRGEPAESVMLPAKVIVRRSCGAHAQP</sequence>
<dbReference type="SUPFAM" id="SSF53822">
    <property type="entry name" value="Periplasmic binding protein-like I"/>
    <property type="match status" value="1"/>
</dbReference>
<dbReference type="SMART" id="SM00354">
    <property type="entry name" value="HTH_LACI"/>
    <property type="match status" value="1"/>
</dbReference>
<evidence type="ECO:0000256" key="3">
    <source>
        <dbReference type="ARBA" id="ARBA00023163"/>
    </source>
</evidence>
<protein>
    <submittedName>
        <fullName evidence="6">Transcriptional regulator, LacI family</fullName>
    </submittedName>
</protein>
<evidence type="ECO:0000256" key="2">
    <source>
        <dbReference type="ARBA" id="ARBA00023125"/>
    </source>
</evidence>
<dbReference type="GO" id="GO:0000976">
    <property type="term" value="F:transcription cis-regulatory region binding"/>
    <property type="evidence" value="ECO:0007669"/>
    <property type="project" value="TreeGrafter"/>
</dbReference>
<proteinExistence type="predicted"/>
<dbReference type="STRING" id="578942.SAMN05216289_104112"/>
<dbReference type="InterPro" id="IPR046335">
    <property type="entry name" value="LacI/GalR-like_sensor"/>
</dbReference>
<dbReference type="GO" id="GO:0003700">
    <property type="term" value="F:DNA-binding transcription factor activity"/>
    <property type="evidence" value="ECO:0007669"/>
    <property type="project" value="TreeGrafter"/>
</dbReference>
<dbReference type="Pfam" id="PF13377">
    <property type="entry name" value="Peripla_BP_3"/>
    <property type="match status" value="1"/>
</dbReference>
<keyword evidence="3" id="KW-0804">Transcription</keyword>
<evidence type="ECO:0000256" key="4">
    <source>
        <dbReference type="SAM" id="MobiDB-lite"/>
    </source>
</evidence>
<dbReference type="PANTHER" id="PTHR30146">
    <property type="entry name" value="LACI-RELATED TRANSCRIPTIONAL REPRESSOR"/>
    <property type="match status" value="1"/>
</dbReference>
<feature type="region of interest" description="Disordered" evidence="4">
    <location>
        <begin position="1"/>
        <end position="45"/>
    </location>
</feature>
<dbReference type="PROSITE" id="PS50932">
    <property type="entry name" value="HTH_LACI_2"/>
    <property type="match status" value="1"/>
</dbReference>
<gene>
    <name evidence="6" type="ORF">SAMN05216289_104112</name>
</gene>
<name>A0A1I4W9B9_9GAMM</name>
<keyword evidence="7" id="KW-1185">Reference proteome</keyword>
<evidence type="ECO:0000313" key="7">
    <source>
        <dbReference type="Proteomes" id="UP000198575"/>
    </source>
</evidence>
<dbReference type="Proteomes" id="UP000198575">
    <property type="component" value="Unassembled WGS sequence"/>
</dbReference>
<dbReference type="EMBL" id="FOVF01000004">
    <property type="protein sequence ID" value="SFN10238.1"/>
    <property type="molecule type" value="Genomic_DNA"/>
</dbReference>
<dbReference type="AlphaFoldDB" id="A0A1I4W9B9"/>
<keyword evidence="2" id="KW-0238">DNA-binding</keyword>
<dbReference type="InterPro" id="IPR000843">
    <property type="entry name" value="HTH_LacI"/>
</dbReference>
<feature type="domain" description="HTH lacI-type" evidence="5">
    <location>
        <begin position="88"/>
        <end position="142"/>
    </location>
</feature>
<dbReference type="PANTHER" id="PTHR30146:SF120">
    <property type="entry name" value="ALANINE RACEMASE"/>
    <property type="match status" value="1"/>
</dbReference>
<organism evidence="6 7">
    <name type="scientific">Dokdonella immobilis</name>
    <dbReference type="NCBI Taxonomy" id="578942"/>
    <lineage>
        <taxon>Bacteria</taxon>
        <taxon>Pseudomonadati</taxon>
        <taxon>Pseudomonadota</taxon>
        <taxon>Gammaproteobacteria</taxon>
        <taxon>Lysobacterales</taxon>
        <taxon>Rhodanobacteraceae</taxon>
        <taxon>Dokdonella</taxon>
    </lineage>
</organism>